<feature type="transmembrane region" description="Helical" evidence="1">
    <location>
        <begin position="80"/>
        <end position="98"/>
    </location>
</feature>
<dbReference type="HOGENOM" id="CLU_1000398_0_0_9"/>
<dbReference type="EnsemblBacteria" id="ABJ61205">
    <property type="protein sequence ID" value="ABJ61205"/>
    <property type="gene ID" value="LEUM_0052"/>
</dbReference>
<dbReference type="AlphaFoldDB" id="Q040B7"/>
<keyword evidence="3" id="KW-1185">Reference proteome</keyword>
<protein>
    <submittedName>
        <fullName evidence="2">Uncharacterized protein</fullName>
    </submittedName>
</protein>
<evidence type="ECO:0000313" key="3">
    <source>
        <dbReference type="Proteomes" id="UP000000362"/>
    </source>
</evidence>
<name>Q040B7_LEUMM</name>
<keyword evidence="1" id="KW-1133">Transmembrane helix</keyword>
<dbReference type="Proteomes" id="UP000000362">
    <property type="component" value="Chromosome"/>
</dbReference>
<feature type="transmembrane region" description="Helical" evidence="1">
    <location>
        <begin position="39"/>
        <end position="60"/>
    </location>
</feature>
<gene>
    <name evidence="2" type="ordered locus">LEUM_0052</name>
</gene>
<sequence>MGIMLIAAGAATYADQTRHLNTWLSTQSASRRQFFISKVVWMIIAPIILGAAIDLFMSITIRSDNLHKVASNNLNDGVELFYVASVVVLVSTIVGPIWQKIVGSFFALVVCSSLSVGVNTISIDFGMKELVQNAEFTTLVTFIVALLLLGASYYIVGIIGIESEHDAVRVPALRWPVVIFVFISTLFLPLNESPLTASSFVLPVVLSVITFIFVFKPKLSWQK</sequence>
<reference evidence="2 3" key="1">
    <citation type="journal article" date="2006" name="Proc. Natl. Acad. Sci. U.S.A.">
        <title>Comparative genomics of the lactic acid bacteria.</title>
        <authorList>
            <person name="Makarova K."/>
            <person name="Slesarev A."/>
            <person name="Wolf Y."/>
            <person name="Sorokin A."/>
            <person name="Mirkin B."/>
            <person name="Koonin E."/>
            <person name="Pavlov A."/>
            <person name="Pavlova N."/>
            <person name="Karamychev V."/>
            <person name="Polouchine N."/>
            <person name="Shakhova V."/>
            <person name="Grigoriev I."/>
            <person name="Lou Y."/>
            <person name="Rohksar D."/>
            <person name="Lucas S."/>
            <person name="Huang K."/>
            <person name="Goodstein D.M."/>
            <person name="Hawkins T."/>
            <person name="Plengvidhya V."/>
            <person name="Welker D."/>
            <person name="Hughes J."/>
            <person name="Goh Y."/>
            <person name="Benson A."/>
            <person name="Baldwin K."/>
            <person name="Lee J.H."/>
            <person name="Diaz-Muniz I."/>
            <person name="Dosti B."/>
            <person name="Smeianov V."/>
            <person name="Wechter W."/>
            <person name="Barabote R."/>
            <person name="Lorca G."/>
            <person name="Altermann E."/>
            <person name="Barrangou R."/>
            <person name="Ganesan B."/>
            <person name="Xie Y."/>
            <person name="Rawsthorne H."/>
            <person name="Tamir D."/>
            <person name="Parker C."/>
            <person name="Breidt F."/>
            <person name="Broadbent J."/>
            <person name="Hutkins R."/>
            <person name="O'Sullivan D."/>
            <person name="Steele J."/>
            <person name="Unlu G."/>
            <person name="Saier M."/>
            <person name="Klaenhammer T."/>
            <person name="Richardson P."/>
            <person name="Kozyavkin S."/>
            <person name="Weimer B."/>
            <person name="Mills D."/>
        </authorList>
    </citation>
    <scope>NUCLEOTIDE SEQUENCE [LARGE SCALE GENOMIC DNA]</scope>
    <source>
        <strain evidence="3">ATCC 8293 / DSM 20343 / BCRC 11652 / CCM 1803 / JCM 6124 / NCDO 523 / NBRC 100496 / NCIMB 8023 / NCTC 12954 / NRRL B-1118 / 37Y</strain>
    </source>
</reference>
<feature type="transmembrane region" description="Helical" evidence="1">
    <location>
        <begin position="173"/>
        <end position="190"/>
    </location>
</feature>
<proteinExistence type="predicted"/>
<dbReference type="KEGG" id="lme:LEUM_0052"/>
<keyword evidence="1" id="KW-0812">Transmembrane</keyword>
<accession>Q040B7</accession>
<feature type="transmembrane region" description="Helical" evidence="1">
    <location>
        <begin position="139"/>
        <end position="161"/>
    </location>
</feature>
<feature type="transmembrane region" description="Helical" evidence="1">
    <location>
        <begin position="196"/>
        <end position="215"/>
    </location>
</feature>
<dbReference type="eggNOG" id="ENOG50308GI">
    <property type="taxonomic scope" value="Bacteria"/>
</dbReference>
<evidence type="ECO:0000313" key="2">
    <source>
        <dbReference type="EMBL" id="ABJ61205.1"/>
    </source>
</evidence>
<feature type="transmembrane region" description="Helical" evidence="1">
    <location>
        <begin position="105"/>
        <end position="127"/>
    </location>
</feature>
<dbReference type="EMBL" id="CP000414">
    <property type="protein sequence ID" value="ABJ61205.1"/>
    <property type="molecule type" value="Genomic_DNA"/>
</dbReference>
<keyword evidence="1" id="KW-0472">Membrane</keyword>
<evidence type="ECO:0000256" key="1">
    <source>
        <dbReference type="SAM" id="Phobius"/>
    </source>
</evidence>
<organism evidence="2 3">
    <name type="scientific">Leuconostoc mesenteroides subsp. mesenteroides (strain ATCC 8293 / DSM 20343 / BCRC 11652 / CCM 1803 / JCM 6124 / NCDO 523 / NBRC 100496 / NCIMB 8023 / NCTC 12954 / NRRL B-1118 / 37Y)</name>
    <dbReference type="NCBI Taxonomy" id="203120"/>
    <lineage>
        <taxon>Bacteria</taxon>
        <taxon>Bacillati</taxon>
        <taxon>Bacillota</taxon>
        <taxon>Bacilli</taxon>
        <taxon>Lactobacillales</taxon>
        <taxon>Lactobacillaceae</taxon>
        <taxon>Leuconostoc</taxon>
    </lineage>
</organism>